<comment type="caution">
    <text evidence="2">The sequence shown here is derived from an EMBL/GenBank/DDBJ whole genome shotgun (WGS) entry which is preliminary data.</text>
</comment>
<keyword evidence="1" id="KW-0175">Coiled coil</keyword>
<evidence type="ECO:0000256" key="1">
    <source>
        <dbReference type="SAM" id="Coils"/>
    </source>
</evidence>
<keyword evidence="3" id="KW-1185">Reference proteome</keyword>
<protein>
    <submittedName>
        <fullName evidence="2">Uncharacterized protein</fullName>
    </submittedName>
</protein>
<dbReference type="AlphaFoldDB" id="A0AAN4U3X1"/>
<feature type="coiled-coil region" evidence="1">
    <location>
        <begin position="16"/>
        <end position="43"/>
    </location>
</feature>
<accession>A0AAN4U3X1</accession>
<gene>
    <name evidence="2" type="ORF">ABO01nite_28590</name>
</gene>
<proteinExistence type="predicted"/>
<reference evidence="2 3" key="1">
    <citation type="submission" date="2019-07" db="EMBL/GenBank/DDBJ databases">
        <title>Whole genome shotgun sequence of Asaia bogorensis NBRC 16594.</title>
        <authorList>
            <person name="Hosoyama A."/>
            <person name="Uohara A."/>
            <person name="Ohji S."/>
            <person name="Ichikawa N."/>
        </authorList>
    </citation>
    <scope>NUCLEOTIDE SEQUENCE [LARGE SCALE GENOMIC DNA]</scope>
    <source>
        <strain evidence="2 3">NBRC 16594</strain>
    </source>
</reference>
<name>A0AAN4U3X1_9PROT</name>
<evidence type="ECO:0000313" key="2">
    <source>
        <dbReference type="EMBL" id="GEL54852.1"/>
    </source>
</evidence>
<evidence type="ECO:0000313" key="3">
    <source>
        <dbReference type="Proteomes" id="UP000321287"/>
    </source>
</evidence>
<organism evidence="2 3">
    <name type="scientific">Asaia bogorensis NBRC 16594</name>
    <dbReference type="NCBI Taxonomy" id="1231624"/>
    <lineage>
        <taxon>Bacteria</taxon>
        <taxon>Pseudomonadati</taxon>
        <taxon>Pseudomonadota</taxon>
        <taxon>Alphaproteobacteria</taxon>
        <taxon>Acetobacterales</taxon>
        <taxon>Acetobacteraceae</taxon>
        <taxon>Asaia</taxon>
    </lineage>
</organism>
<dbReference type="EMBL" id="BJVS01000010">
    <property type="protein sequence ID" value="GEL54852.1"/>
    <property type="molecule type" value="Genomic_DNA"/>
</dbReference>
<sequence length="83" mass="9673">MPMDADKFGEETRQGLQRVETKIDLLSEEIKSLTLQIIALEAALNAQPIDDHPSRGNAIFFRKAYAFLTALFRDFRRRHNRLR</sequence>
<dbReference type="Proteomes" id="UP000321287">
    <property type="component" value="Unassembled WGS sequence"/>
</dbReference>